<dbReference type="EMBL" id="CAJNOG010000602">
    <property type="protein sequence ID" value="CAF1311737.1"/>
    <property type="molecule type" value="Genomic_DNA"/>
</dbReference>
<dbReference type="Proteomes" id="UP000663860">
    <property type="component" value="Unassembled WGS sequence"/>
</dbReference>
<evidence type="ECO:0000313" key="6">
    <source>
        <dbReference type="Proteomes" id="UP000663891"/>
    </source>
</evidence>
<dbReference type="Proteomes" id="UP000663868">
    <property type="component" value="Unassembled WGS sequence"/>
</dbReference>
<dbReference type="Proteomes" id="UP000663845">
    <property type="component" value="Unassembled WGS sequence"/>
</dbReference>
<dbReference type="Proteomes" id="UP000663881">
    <property type="component" value="Unassembled WGS sequence"/>
</dbReference>
<sequence>MEHACHSWTKYVPDVASFSWLTSVKTGIPCRFEWLYAMQVDFAYYSENRDLLPKDIFDAPHYCPHVITDPKCSIMHF</sequence>
<organism evidence="3 6">
    <name type="scientific">Adineta steineri</name>
    <dbReference type="NCBI Taxonomy" id="433720"/>
    <lineage>
        <taxon>Eukaryota</taxon>
        <taxon>Metazoa</taxon>
        <taxon>Spiralia</taxon>
        <taxon>Gnathifera</taxon>
        <taxon>Rotifera</taxon>
        <taxon>Eurotatoria</taxon>
        <taxon>Bdelloidea</taxon>
        <taxon>Adinetida</taxon>
        <taxon>Adinetidae</taxon>
        <taxon>Adineta</taxon>
    </lineage>
</organism>
<evidence type="ECO:0000313" key="4">
    <source>
        <dbReference type="EMBL" id="CAF3749822.1"/>
    </source>
</evidence>
<evidence type="ECO:0000313" key="3">
    <source>
        <dbReference type="EMBL" id="CAF1513331.1"/>
    </source>
</evidence>
<dbReference type="EMBL" id="CAJNON010002574">
    <property type="protein sequence ID" value="CAF1513331.1"/>
    <property type="molecule type" value="Genomic_DNA"/>
</dbReference>
<evidence type="ECO:0000313" key="1">
    <source>
        <dbReference type="EMBL" id="CAF1287152.1"/>
    </source>
</evidence>
<evidence type="ECO:0000313" key="2">
    <source>
        <dbReference type="EMBL" id="CAF1311737.1"/>
    </source>
</evidence>
<name>A0A815U8E0_9BILA</name>
<dbReference type="AlphaFoldDB" id="A0A815U8E0"/>
<accession>A0A815U8E0</accession>
<protein>
    <submittedName>
        <fullName evidence="3">Uncharacterized protein</fullName>
    </submittedName>
</protein>
<proteinExistence type="predicted"/>
<dbReference type="EMBL" id="CAJNOE010000605">
    <property type="protein sequence ID" value="CAF1287152.1"/>
    <property type="molecule type" value="Genomic_DNA"/>
</dbReference>
<gene>
    <name evidence="1" type="ORF">IZO911_LOCUS33303</name>
    <name evidence="2" type="ORF">JYZ213_LOCUS32895</name>
    <name evidence="4" type="ORF">KXQ929_LOCUS14171</name>
    <name evidence="5" type="ORF">OKA104_LOCUS23120</name>
    <name evidence="3" type="ORF">VCS650_LOCUS42891</name>
</gene>
<dbReference type="EMBL" id="CAJOAY010001737">
    <property type="protein sequence ID" value="CAF3880745.1"/>
    <property type="molecule type" value="Genomic_DNA"/>
</dbReference>
<dbReference type="Proteomes" id="UP000663891">
    <property type="component" value="Unassembled WGS sequence"/>
</dbReference>
<comment type="caution">
    <text evidence="3">The sequence shown here is derived from an EMBL/GenBank/DDBJ whole genome shotgun (WGS) entry which is preliminary data.</text>
</comment>
<evidence type="ECO:0000313" key="5">
    <source>
        <dbReference type="EMBL" id="CAF3880745.1"/>
    </source>
</evidence>
<dbReference type="EMBL" id="CAJOBB010000779">
    <property type="protein sequence ID" value="CAF3749822.1"/>
    <property type="molecule type" value="Genomic_DNA"/>
</dbReference>
<reference evidence="3" key="1">
    <citation type="submission" date="2021-02" db="EMBL/GenBank/DDBJ databases">
        <authorList>
            <person name="Nowell W R."/>
        </authorList>
    </citation>
    <scope>NUCLEOTIDE SEQUENCE</scope>
</reference>